<evidence type="ECO:0000256" key="2">
    <source>
        <dbReference type="ARBA" id="ARBA00023125"/>
    </source>
</evidence>
<protein>
    <submittedName>
        <fullName evidence="6">Transcriptional regulator, TetR family</fullName>
    </submittedName>
</protein>
<dbReference type="InterPro" id="IPR050109">
    <property type="entry name" value="HTH-type_TetR-like_transc_reg"/>
</dbReference>
<dbReference type="RefSeq" id="WP_090044486.1">
    <property type="nucleotide sequence ID" value="NZ_FNCC01000001.1"/>
</dbReference>
<keyword evidence="1" id="KW-0805">Transcription regulation</keyword>
<proteinExistence type="predicted"/>
<dbReference type="PANTHER" id="PTHR30055">
    <property type="entry name" value="HTH-TYPE TRANSCRIPTIONAL REGULATOR RUTR"/>
    <property type="match status" value="1"/>
</dbReference>
<dbReference type="PRINTS" id="PR00455">
    <property type="entry name" value="HTHTETR"/>
</dbReference>
<name>A0A1G7K9Q4_9PSEU</name>
<dbReference type="AlphaFoldDB" id="A0A1G7K9Q4"/>
<keyword evidence="7" id="KW-1185">Reference proteome</keyword>
<evidence type="ECO:0000259" key="5">
    <source>
        <dbReference type="PROSITE" id="PS50977"/>
    </source>
</evidence>
<dbReference type="GO" id="GO:0000976">
    <property type="term" value="F:transcription cis-regulatory region binding"/>
    <property type="evidence" value="ECO:0007669"/>
    <property type="project" value="TreeGrafter"/>
</dbReference>
<evidence type="ECO:0000313" key="6">
    <source>
        <dbReference type="EMBL" id="SDF33886.1"/>
    </source>
</evidence>
<keyword evidence="2 4" id="KW-0238">DNA-binding</keyword>
<evidence type="ECO:0000256" key="3">
    <source>
        <dbReference type="ARBA" id="ARBA00023163"/>
    </source>
</evidence>
<reference evidence="7" key="1">
    <citation type="submission" date="2016-10" db="EMBL/GenBank/DDBJ databases">
        <authorList>
            <person name="Varghese N."/>
            <person name="Submissions S."/>
        </authorList>
    </citation>
    <scope>NUCLEOTIDE SEQUENCE [LARGE SCALE GENOMIC DNA]</scope>
    <source>
        <strain evidence="7">CGMCC 4.3506</strain>
    </source>
</reference>
<dbReference type="Gene3D" id="1.10.10.60">
    <property type="entry name" value="Homeodomain-like"/>
    <property type="match status" value="1"/>
</dbReference>
<dbReference type="GO" id="GO:0003700">
    <property type="term" value="F:DNA-binding transcription factor activity"/>
    <property type="evidence" value="ECO:0007669"/>
    <property type="project" value="TreeGrafter"/>
</dbReference>
<accession>A0A1G7K9Q4</accession>
<dbReference type="InterPro" id="IPR009057">
    <property type="entry name" value="Homeodomain-like_sf"/>
</dbReference>
<gene>
    <name evidence="6" type="ORF">SAMN05216553_101157</name>
</gene>
<dbReference type="OrthoDB" id="956698at2"/>
<dbReference type="EMBL" id="FNCC01000001">
    <property type="protein sequence ID" value="SDF33886.1"/>
    <property type="molecule type" value="Genomic_DNA"/>
</dbReference>
<feature type="domain" description="HTH tetR-type" evidence="5">
    <location>
        <begin position="14"/>
        <end position="74"/>
    </location>
</feature>
<dbReference type="STRING" id="200378.SAMN05216553_101157"/>
<dbReference type="Proteomes" id="UP000199623">
    <property type="component" value="Unassembled WGS sequence"/>
</dbReference>
<dbReference type="SUPFAM" id="SSF46689">
    <property type="entry name" value="Homeodomain-like"/>
    <property type="match status" value="1"/>
</dbReference>
<feature type="DNA-binding region" description="H-T-H motif" evidence="4">
    <location>
        <begin position="37"/>
        <end position="56"/>
    </location>
</feature>
<keyword evidence="3" id="KW-0804">Transcription</keyword>
<dbReference type="PROSITE" id="PS50977">
    <property type="entry name" value="HTH_TETR_2"/>
    <property type="match status" value="1"/>
</dbReference>
<evidence type="ECO:0000256" key="1">
    <source>
        <dbReference type="ARBA" id="ARBA00023015"/>
    </source>
</evidence>
<dbReference type="InterPro" id="IPR001647">
    <property type="entry name" value="HTH_TetR"/>
</dbReference>
<dbReference type="Pfam" id="PF00440">
    <property type="entry name" value="TetR_N"/>
    <property type="match status" value="1"/>
</dbReference>
<organism evidence="6 7">
    <name type="scientific">Lentzea fradiae</name>
    <dbReference type="NCBI Taxonomy" id="200378"/>
    <lineage>
        <taxon>Bacteria</taxon>
        <taxon>Bacillati</taxon>
        <taxon>Actinomycetota</taxon>
        <taxon>Actinomycetes</taxon>
        <taxon>Pseudonocardiales</taxon>
        <taxon>Pseudonocardiaceae</taxon>
        <taxon>Lentzea</taxon>
    </lineage>
</organism>
<evidence type="ECO:0000256" key="4">
    <source>
        <dbReference type="PROSITE-ProRule" id="PRU00335"/>
    </source>
</evidence>
<sequence>MAEKEPGLRERTRRAVKAEIAAVAKRLFVERGFEATTIDDIAAVVGMSQRSVFRYFATKEEIVLGGYDAVLADLLAELSARPAGEDDLASLRSVLAFLVKISDPPGHRDVIASALRLVFETPLLYAAYLEKLQKMQDAIVAVLFERARAEGRPRAVDDPEPRVLVAAEFGAFLAAQHSWLALGVKGPFAGVHARAVAVLDAPRGQAEVAGPK</sequence>
<dbReference type="Gene3D" id="1.10.357.10">
    <property type="entry name" value="Tetracycline Repressor, domain 2"/>
    <property type="match status" value="1"/>
</dbReference>
<evidence type="ECO:0000313" key="7">
    <source>
        <dbReference type="Proteomes" id="UP000199623"/>
    </source>
</evidence>
<dbReference type="PANTHER" id="PTHR30055:SF238">
    <property type="entry name" value="MYCOFACTOCIN BIOSYNTHESIS TRANSCRIPTIONAL REGULATOR MFTR-RELATED"/>
    <property type="match status" value="1"/>
</dbReference>